<evidence type="ECO:0000313" key="1">
    <source>
        <dbReference type="EMBL" id="PIW66470.1"/>
    </source>
</evidence>
<name>A0A2J0LKA1_9BACT</name>
<gene>
    <name evidence="1" type="ORF">COW11_03150</name>
</gene>
<dbReference type="AlphaFoldDB" id="A0A2J0LKA1"/>
<dbReference type="Pfam" id="PF08843">
    <property type="entry name" value="AbiEii"/>
    <property type="match status" value="1"/>
</dbReference>
<evidence type="ECO:0008006" key="3">
    <source>
        <dbReference type="Google" id="ProtNLM"/>
    </source>
</evidence>
<dbReference type="EMBL" id="PFGP01000072">
    <property type="protein sequence ID" value="PIW66470.1"/>
    <property type="molecule type" value="Genomic_DNA"/>
</dbReference>
<comment type="caution">
    <text evidence="1">The sequence shown here is derived from an EMBL/GenBank/DDBJ whole genome shotgun (WGS) entry which is preliminary data.</text>
</comment>
<protein>
    <recommendedName>
        <fullName evidence="3">Nucleotidyltransferase family protein</fullName>
    </recommendedName>
</protein>
<sequence length="178" mass="20751">MKYPDIFHMVSDIFNKNGVTCVLIGGFAVNFHKVQRATMDVDFLTTRKKFEAVFGFLEKEGFKKFSEHENFAQLENDKEYLGKLDFMFVDQDVLDKIAKEGKQVVIAGQDFKVPSLFHLIALKLHTVKFEKKREYKDLMDIVDLIRSNKIDIRSGEFRSLCLKFGTQELYDRILNHLG</sequence>
<dbReference type="SUPFAM" id="SSF81301">
    <property type="entry name" value="Nucleotidyltransferase"/>
    <property type="match status" value="1"/>
</dbReference>
<evidence type="ECO:0000313" key="2">
    <source>
        <dbReference type="Proteomes" id="UP000231267"/>
    </source>
</evidence>
<proteinExistence type="predicted"/>
<dbReference type="InterPro" id="IPR014942">
    <property type="entry name" value="AbiEii"/>
</dbReference>
<organism evidence="1 2">
    <name type="scientific">Candidatus Taenaricola geysiri</name>
    <dbReference type="NCBI Taxonomy" id="1974752"/>
    <lineage>
        <taxon>Bacteria</taxon>
        <taxon>Pseudomonadati</taxon>
        <taxon>Candidatus Omnitrophota</taxon>
        <taxon>Candidatus Taenaricola</taxon>
    </lineage>
</organism>
<dbReference type="Proteomes" id="UP000231267">
    <property type="component" value="Unassembled WGS sequence"/>
</dbReference>
<dbReference type="InterPro" id="IPR043519">
    <property type="entry name" value="NT_sf"/>
</dbReference>
<reference evidence="1 2" key="1">
    <citation type="submission" date="2017-09" db="EMBL/GenBank/DDBJ databases">
        <title>Depth-based differentiation of microbial function through sediment-hosted aquifers and enrichment of novel symbionts in the deep terrestrial subsurface.</title>
        <authorList>
            <person name="Probst A.J."/>
            <person name="Ladd B."/>
            <person name="Jarett J.K."/>
            <person name="Geller-Mcgrath D.E."/>
            <person name="Sieber C.M."/>
            <person name="Emerson J.B."/>
            <person name="Anantharaman K."/>
            <person name="Thomas B.C."/>
            <person name="Malmstrom R."/>
            <person name="Stieglmeier M."/>
            <person name="Klingl A."/>
            <person name="Woyke T."/>
            <person name="Ryan C.M."/>
            <person name="Banfield J.F."/>
        </authorList>
    </citation>
    <scope>NUCLEOTIDE SEQUENCE [LARGE SCALE GENOMIC DNA]</scope>
    <source>
        <strain evidence="1">CG12_big_fil_rev_8_21_14_0_65_43_15</strain>
    </source>
</reference>
<accession>A0A2J0LKA1</accession>
<dbReference type="Gene3D" id="3.30.460.40">
    <property type="match status" value="1"/>
</dbReference>